<evidence type="ECO:0000256" key="1">
    <source>
        <dbReference type="SAM" id="MobiDB-lite"/>
    </source>
</evidence>
<evidence type="ECO:0000313" key="3">
    <source>
        <dbReference type="Proteomes" id="UP000237347"/>
    </source>
</evidence>
<proteinExistence type="predicted"/>
<dbReference type="Proteomes" id="UP000237347">
    <property type="component" value="Unassembled WGS sequence"/>
</dbReference>
<protein>
    <submittedName>
        <fullName evidence="2">Uncharacterized protein</fullName>
    </submittedName>
</protein>
<evidence type="ECO:0000313" key="2">
    <source>
        <dbReference type="EMBL" id="KAK7832833.1"/>
    </source>
</evidence>
<reference evidence="2 3" key="1">
    <citation type="journal article" date="2018" name="Sci. Data">
        <title>The draft genome sequence of cork oak.</title>
        <authorList>
            <person name="Ramos A.M."/>
            <person name="Usie A."/>
            <person name="Barbosa P."/>
            <person name="Barros P.M."/>
            <person name="Capote T."/>
            <person name="Chaves I."/>
            <person name="Simoes F."/>
            <person name="Abreu I."/>
            <person name="Carrasquinho I."/>
            <person name="Faro C."/>
            <person name="Guimaraes J.B."/>
            <person name="Mendonca D."/>
            <person name="Nobrega F."/>
            <person name="Rodrigues L."/>
            <person name="Saibo N.J.M."/>
            <person name="Varela M.C."/>
            <person name="Egas C."/>
            <person name="Matos J."/>
            <person name="Miguel C.M."/>
            <person name="Oliveira M.M."/>
            <person name="Ricardo C.P."/>
            <person name="Goncalves S."/>
        </authorList>
    </citation>
    <scope>NUCLEOTIDE SEQUENCE [LARGE SCALE GENOMIC DNA]</scope>
    <source>
        <strain evidence="3">cv. HL8</strain>
    </source>
</reference>
<dbReference type="AlphaFoldDB" id="A0AAW0K0X8"/>
<organism evidence="2 3">
    <name type="scientific">Quercus suber</name>
    <name type="common">Cork oak</name>
    <dbReference type="NCBI Taxonomy" id="58331"/>
    <lineage>
        <taxon>Eukaryota</taxon>
        <taxon>Viridiplantae</taxon>
        <taxon>Streptophyta</taxon>
        <taxon>Embryophyta</taxon>
        <taxon>Tracheophyta</taxon>
        <taxon>Spermatophyta</taxon>
        <taxon>Magnoliopsida</taxon>
        <taxon>eudicotyledons</taxon>
        <taxon>Gunneridae</taxon>
        <taxon>Pentapetalae</taxon>
        <taxon>rosids</taxon>
        <taxon>fabids</taxon>
        <taxon>Fagales</taxon>
        <taxon>Fagaceae</taxon>
        <taxon>Quercus</taxon>
    </lineage>
</organism>
<sequence>MAAVPANYKEEMESTKVTNGVNVKRNGKTHEQMEIRDNDRELHKFDSEAAKNHGEGIINVRATCVDTEVERVNENIAASLQSTVLTDHVQHHVSLTNPIANPSGQCLEEKLCG</sequence>
<comment type="caution">
    <text evidence="2">The sequence shown here is derived from an EMBL/GenBank/DDBJ whole genome shotgun (WGS) entry which is preliminary data.</text>
</comment>
<gene>
    <name evidence="2" type="ORF">CFP56_026181</name>
</gene>
<accession>A0AAW0K0X8</accession>
<feature type="region of interest" description="Disordered" evidence="1">
    <location>
        <begin position="1"/>
        <end position="31"/>
    </location>
</feature>
<dbReference type="EMBL" id="PKMF04000419">
    <property type="protein sequence ID" value="KAK7832833.1"/>
    <property type="molecule type" value="Genomic_DNA"/>
</dbReference>
<name>A0AAW0K0X8_QUESU</name>
<keyword evidence="3" id="KW-1185">Reference proteome</keyword>